<dbReference type="GO" id="GO:0008270">
    <property type="term" value="F:zinc ion binding"/>
    <property type="evidence" value="ECO:0007669"/>
    <property type="project" value="UniProtKB-KW"/>
</dbReference>
<evidence type="ECO:0000313" key="4">
    <source>
        <dbReference type="EMBL" id="KAF6205644.1"/>
    </source>
</evidence>
<dbReference type="InterPro" id="IPR001878">
    <property type="entry name" value="Znf_CCHC"/>
</dbReference>
<dbReference type="Proteomes" id="UP000466442">
    <property type="component" value="Linkage Group LG9"/>
</dbReference>
<feature type="region of interest" description="Disordered" evidence="2">
    <location>
        <begin position="254"/>
        <end position="277"/>
    </location>
</feature>
<keyword evidence="1" id="KW-0479">Metal-binding</keyword>
<evidence type="ECO:0000313" key="5">
    <source>
        <dbReference type="Proteomes" id="UP000466442"/>
    </source>
</evidence>
<dbReference type="GO" id="GO:0003676">
    <property type="term" value="F:nucleic acid binding"/>
    <property type="evidence" value="ECO:0007669"/>
    <property type="project" value="InterPro"/>
</dbReference>
<dbReference type="SUPFAM" id="SSF50630">
    <property type="entry name" value="Acid proteases"/>
    <property type="match status" value="1"/>
</dbReference>
<evidence type="ECO:0000259" key="3">
    <source>
        <dbReference type="PROSITE" id="PS50158"/>
    </source>
</evidence>
<evidence type="ECO:0000256" key="1">
    <source>
        <dbReference type="PROSITE-ProRule" id="PRU00047"/>
    </source>
</evidence>
<dbReference type="PROSITE" id="PS50158">
    <property type="entry name" value="ZF_CCHC"/>
    <property type="match status" value="1"/>
</dbReference>
<sequence>MAEGGDATTISFEMMEAVTTAMAQMGNFFASQKGVPKSEEQGAGLPRSLFLEVDIWNPDETGCISAQQFFAEVEQATATLTQVQRVQFLRARLKGGVKRFLIEATGEEPYDRLKARILRWYGKENPEQANIKLWTTKRQTGEPLRKYAERLMTLATCAVEAEENLPPEQRPEWIQQKTLRAFIRGVDREISLFLRGGTIETLEEAVEKAEEWEETDWGDREPELRWDVAGVLNQEPRKCYGCGEVGHFAARCPNRSGPGGNRTPTKDPAQGGGLPRGSPFWTQPFRKPRLPCCFCGDLNHYPADCPRGAISDECCDFCGKWGHEEAECFRMKRMVTTAPHRAVTSAPAAAITTPPTDRQEEEVRGDELVAFQTTVALTTRPMLSVPVKLANVNRRMVLDTGAAVSALSEPIPGVELRPTTAKLWGADGQRLLLRGKQRASVEIGPIQTDHEFFIFDRPDSGLNLLGLDLLQKLPICIETDTGAVTMDHPRTGERLIVGAMIQDPDTLRSLQRLSTGWRMEKAKEEADEIRETPSRKLENVSSENPGTTKEDHSFENEELLPMDGPKHLPTRNSEEVVDPDGLPLWTPGPAEPPVEAERARQEGHQEQCQLPDEDPRVAVGPDESRRRERSQMADLAHPRQARYQDNRKKDRRLRSKIGDARQSRVQKTNRRRRGRRFRDKLRGYAQWRMVPPLSIRKFWSPWSGPRVRKRGSLGVDGRREDPLGRTACCHQGGLGSVFADGVLGGAAILAPTKEATSTPAGAREGSSEETVDEELRWMKLDDGDVTFTADPGTTAQLPGESEPGEASQARAVPSKPQALINPVEPGDYLQQGRRWTACACIQN</sequence>
<keyword evidence="1" id="KW-0863">Zinc-finger</keyword>
<keyword evidence="5" id="KW-1185">Reference proteome</keyword>
<reference evidence="4" key="1">
    <citation type="journal article" date="2021" name="Mol. Ecol. Resour.">
        <title>Apolygus lucorum genome provides insights into omnivorousness and mesophyll feeding.</title>
        <authorList>
            <person name="Liu Y."/>
            <person name="Liu H."/>
            <person name="Wang H."/>
            <person name="Huang T."/>
            <person name="Liu B."/>
            <person name="Yang B."/>
            <person name="Yin L."/>
            <person name="Li B."/>
            <person name="Zhang Y."/>
            <person name="Zhang S."/>
            <person name="Jiang F."/>
            <person name="Zhang X."/>
            <person name="Ren Y."/>
            <person name="Wang B."/>
            <person name="Wang S."/>
            <person name="Lu Y."/>
            <person name="Wu K."/>
            <person name="Fan W."/>
            <person name="Wang G."/>
        </authorList>
    </citation>
    <scope>NUCLEOTIDE SEQUENCE</scope>
    <source>
        <strain evidence="4">12Hb</strain>
    </source>
</reference>
<name>A0A8S9XAT5_APOLU</name>
<keyword evidence="1" id="KW-0862">Zinc</keyword>
<dbReference type="InterPro" id="IPR036875">
    <property type="entry name" value="Znf_CCHC_sf"/>
</dbReference>
<feature type="compositionally biased region" description="Basic and acidic residues" evidence="2">
    <location>
        <begin position="518"/>
        <end position="538"/>
    </location>
</feature>
<dbReference type="AlphaFoldDB" id="A0A8S9XAT5"/>
<dbReference type="OrthoDB" id="7608935at2759"/>
<dbReference type="SUPFAM" id="SSF57756">
    <property type="entry name" value="Retrovirus zinc finger-like domains"/>
    <property type="match status" value="1"/>
</dbReference>
<dbReference type="Gene3D" id="4.10.60.10">
    <property type="entry name" value="Zinc finger, CCHC-type"/>
    <property type="match status" value="1"/>
</dbReference>
<dbReference type="InterPro" id="IPR021109">
    <property type="entry name" value="Peptidase_aspartic_dom_sf"/>
</dbReference>
<organism evidence="4 5">
    <name type="scientific">Apolygus lucorum</name>
    <name type="common">Small green plant bug</name>
    <name type="synonym">Lygocoris lucorum</name>
    <dbReference type="NCBI Taxonomy" id="248454"/>
    <lineage>
        <taxon>Eukaryota</taxon>
        <taxon>Metazoa</taxon>
        <taxon>Ecdysozoa</taxon>
        <taxon>Arthropoda</taxon>
        <taxon>Hexapoda</taxon>
        <taxon>Insecta</taxon>
        <taxon>Pterygota</taxon>
        <taxon>Neoptera</taxon>
        <taxon>Paraneoptera</taxon>
        <taxon>Hemiptera</taxon>
        <taxon>Heteroptera</taxon>
        <taxon>Panheteroptera</taxon>
        <taxon>Cimicomorpha</taxon>
        <taxon>Miridae</taxon>
        <taxon>Mirini</taxon>
        <taxon>Apolygus</taxon>
    </lineage>
</organism>
<feature type="region of interest" description="Disordered" evidence="2">
    <location>
        <begin position="518"/>
        <end position="675"/>
    </location>
</feature>
<dbReference type="SMART" id="SM00343">
    <property type="entry name" value="ZnF_C2HC"/>
    <property type="match status" value="2"/>
</dbReference>
<protein>
    <recommendedName>
        <fullName evidence="3">CCHC-type domain-containing protein</fullName>
    </recommendedName>
</protein>
<feature type="compositionally biased region" description="Basic and acidic residues" evidence="2">
    <location>
        <begin position="622"/>
        <end position="631"/>
    </location>
</feature>
<dbReference type="EMBL" id="WIXP02000009">
    <property type="protein sequence ID" value="KAF6205644.1"/>
    <property type="molecule type" value="Genomic_DNA"/>
</dbReference>
<evidence type="ECO:0000256" key="2">
    <source>
        <dbReference type="SAM" id="MobiDB-lite"/>
    </source>
</evidence>
<feature type="compositionally biased region" description="Basic and acidic residues" evidence="2">
    <location>
        <begin position="595"/>
        <end position="605"/>
    </location>
</feature>
<feature type="region of interest" description="Disordered" evidence="2">
    <location>
        <begin position="791"/>
        <end position="820"/>
    </location>
</feature>
<accession>A0A8S9XAT5</accession>
<dbReference type="Gene3D" id="2.40.70.10">
    <property type="entry name" value="Acid Proteases"/>
    <property type="match status" value="1"/>
</dbReference>
<comment type="caution">
    <text evidence="4">The sequence shown here is derived from an EMBL/GenBank/DDBJ whole genome shotgun (WGS) entry which is preliminary data.</text>
</comment>
<gene>
    <name evidence="4" type="ORF">GE061_019817</name>
</gene>
<dbReference type="Pfam" id="PF00098">
    <property type="entry name" value="zf-CCHC"/>
    <property type="match status" value="1"/>
</dbReference>
<proteinExistence type="predicted"/>
<feature type="domain" description="CCHC-type" evidence="3">
    <location>
        <begin position="237"/>
        <end position="254"/>
    </location>
</feature>